<dbReference type="InterPro" id="IPR002912">
    <property type="entry name" value="ACT_dom"/>
</dbReference>
<dbReference type="EMBL" id="BMPI01000007">
    <property type="protein sequence ID" value="GGM16670.1"/>
    <property type="molecule type" value="Genomic_DNA"/>
</dbReference>
<dbReference type="InterPro" id="IPR036052">
    <property type="entry name" value="TrpB-like_PALP_sf"/>
</dbReference>
<dbReference type="PANTHER" id="PTHR48078">
    <property type="entry name" value="THREONINE DEHYDRATASE, MITOCHONDRIAL-RELATED"/>
    <property type="match status" value="1"/>
</dbReference>
<evidence type="ECO:0000256" key="2">
    <source>
        <dbReference type="ARBA" id="ARBA00010869"/>
    </source>
</evidence>
<protein>
    <recommendedName>
        <fullName evidence="3">threonine ammonia-lyase</fullName>
        <ecNumber evidence="3">4.3.1.19</ecNumber>
    </recommendedName>
</protein>
<sequence length="407" mass="42250">MTVPSELVTLAEIQAARQLLAGVTRLTPVEPCRPLTAKLSGPTWLKCENLQRAGSFKVRGAYVRISRLSPDERRRGVVAASAGNHAQGVALAAGLLGTKATVFMPVGAPLPKIAATKGYGARVDFAGATVDESLEAAHEFAERTGAVLIHPFDHPDIIAGQGTVGLEILEQVPEVRTIVTGVGGGGLISGLAAAVKAVRPDVRIIGVQAAGAASFARSLRAGCPVRLESVATIADGIAVGRPGDLTFAHVGKLVDEIVTVTDEDISRALLMLLERGKLVVEPAGSVGVAALLAGAVEVETPTVAVLSGGNIDPMLMLRVIEHGLAAAGRYLAFTVRCGDRPGHLAKLLSSIAEQGANVVDVAHRRQDPRLQLGEVEIGMSVETRGAEHSDRLVSALRSAGYTVTFDL</sequence>
<dbReference type="Proteomes" id="UP000642070">
    <property type="component" value="Unassembled WGS sequence"/>
</dbReference>
<dbReference type="InterPro" id="IPR044561">
    <property type="entry name" value="ACT_ThrD-II-like"/>
</dbReference>
<dbReference type="InterPro" id="IPR050147">
    <property type="entry name" value="Ser/Thr_Dehydratase"/>
</dbReference>
<dbReference type="RefSeq" id="WP_190249228.1">
    <property type="nucleotide sequence ID" value="NZ_BMPI01000007.1"/>
</dbReference>
<evidence type="ECO:0000313" key="8">
    <source>
        <dbReference type="Proteomes" id="UP000642070"/>
    </source>
</evidence>
<dbReference type="GO" id="GO:0006565">
    <property type="term" value="P:L-serine catabolic process"/>
    <property type="evidence" value="ECO:0007669"/>
    <property type="project" value="TreeGrafter"/>
</dbReference>
<comment type="caution">
    <text evidence="7">The sequence shown here is derived from an EMBL/GenBank/DDBJ whole genome shotgun (WGS) entry which is preliminary data.</text>
</comment>
<keyword evidence="8" id="KW-1185">Reference proteome</keyword>
<dbReference type="Pfam" id="PF00291">
    <property type="entry name" value="PALP"/>
    <property type="match status" value="1"/>
</dbReference>
<dbReference type="NCBIfam" id="TIGR01127">
    <property type="entry name" value="ilvA_1Cterm"/>
    <property type="match status" value="1"/>
</dbReference>
<dbReference type="SUPFAM" id="SSF53686">
    <property type="entry name" value="Tryptophan synthase beta subunit-like PLP-dependent enzymes"/>
    <property type="match status" value="1"/>
</dbReference>
<comment type="similarity">
    <text evidence="2">Belongs to the serine/threonine dehydratase family.</text>
</comment>
<keyword evidence="4" id="KW-0663">Pyridoxal phosphate</keyword>
<dbReference type="CDD" id="cd01562">
    <property type="entry name" value="Thr-dehyd"/>
    <property type="match status" value="1"/>
</dbReference>
<dbReference type="CDD" id="cd04886">
    <property type="entry name" value="ACT_ThrD-II-like"/>
    <property type="match status" value="1"/>
</dbReference>
<dbReference type="InterPro" id="IPR005789">
    <property type="entry name" value="Thr_deHydtase_catblc"/>
</dbReference>
<evidence type="ECO:0000256" key="4">
    <source>
        <dbReference type="ARBA" id="ARBA00022898"/>
    </source>
</evidence>
<accession>A0A917TBI5</accession>
<dbReference type="Gene3D" id="3.30.70.260">
    <property type="match status" value="1"/>
</dbReference>
<evidence type="ECO:0000256" key="5">
    <source>
        <dbReference type="ARBA" id="ARBA00023239"/>
    </source>
</evidence>
<dbReference type="AlphaFoldDB" id="A0A917TBI5"/>
<proteinExistence type="inferred from homology"/>
<evidence type="ECO:0000313" key="7">
    <source>
        <dbReference type="EMBL" id="GGM16670.1"/>
    </source>
</evidence>
<name>A0A917TBI5_9ACTN</name>
<reference evidence="7" key="2">
    <citation type="submission" date="2020-09" db="EMBL/GenBank/DDBJ databases">
        <authorList>
            <person name="Sun Q."/>
            <person name="Ohkuma M."/>
        </authorList>
    </citation>
    <scope>NUCLEOTIDE SEQUENCE</scope>
    <source>
        <strain evidence="7">JCM 19831</strain>
    </source>
</reference>
<evidence type="ECO:0000256" key="3">
    <source>
        <dbReference type="ARBA" id="ARBA00012096"/>
    </source>
</evidence>
<comment type="cofactor">
    <cofactor evidence="1">
        <name>pyridoxal 5'-phosphate</name>
        <dbReference type="ChEBI" id="CHEBI:597326"/>
    </cofactor>
</comment>
<dbReference type="InterPro" id="IPR001926">
    <property type="entry name" value="TrpB-like_PALP"/>
</dbReference>
<feature type="domain" description="ACT" evidence="6">
    <location>
        <begin position="332"/>
        <end position="407"/>
    </location>
</feature>
<dbReference type="GO" id="GO:0003941">
    <property type="term" value="F:L-serine ammonia-lyase activity"/>
    <property type="evidence" value="ECO:0007669"/>
    <property type="project" value="TreeGrafter"/>
</dbReference>
<reference evidence="7" key="1">
    <citation type="journal article" date="2014" name="Int. J. Syst. Evol. Microbiol.">
        <title>Complete genome sequence of Corynebacterium casei LMG S-19264T (=DSM 44701T), isolated from a smear-ripened cheese.</title>
        <authorList>
            <consortium name="US DOE Joint Genome Institute (JGI-PGF)"/>
            <person name="Walter F."/>
            <person name="Albersmeier A."/>
            <person name="Kalinowski J."/>
            <person name="Ruckert C."/>
        </authorList>
    </citation>
    <scope>NUCLEOTIDE SEQUENCE</scope>
    <source>
        <strain evidence="7">JCM 19831</strain>
    </source>
</reference>
<dbReference type="PROSITE" id="PS51671">
    <property type="entry name" value="ACT"/>
    <property type="match status" value="1"/>
</dbReference>
<dbReference type="GO" id="GO:0009097">
    <property type="term" value="P:isoleucine biosynthetic process"/>
    <property type="evidence" value="ECO:0007669"/>
    <property type="project" value="TreeGrafter"/>
</dbReference>
<evidence type="ECO:0000256" key="1">
    <source>
        <dbReference type="ARBA" id="ARBA00001933"/>
    </source>
</evidence>
<dbReference type="GO" id="GO:0006567">
    <property type="term" value="P:L-threonine catabolic process"/>
    <property type="evidence" value="ECO:0007669"/>
    <property type="project" value="InterPro"/>
</dbReference>
<dbReference type="EC" id="4.3.1.19" evidence="3"/>
<dbReference type="Gene3D" id="3.40.50.1100">
    <property type="match status" value="2"/>
</dbReference>
<gene>
    <name evidence="7" type="primary">ilvA</name>
    <name evidence="7" type="ORF">GCM10007977_017420</name>
</gene>
<keyword evidence="5" id="KW-0456">Lyase</keyword>
<organism evidence="7 8">
    <name type="scientific">Dactylosporangium sucinum</name>
    <dbReference type="NCBI Taxonomy" id="1424081"/>
    <lineage>
        <taxon>Bacteria</taxon>
        <taxon>Bacillati</taxon>
        <taxon>Actinomycetota</taxon>
        <taxon>Actinomycetes</taxon>
        <taxon>Micromonosporales</taxon>
        <taxon>Micromonosporaceae</taxon>
        <taxon>Dactylosporangium</taxon>
    </lineage>
</organism>
<dbReference type="PANTHER" id="PTHR48078:SF6">
    <property type="entry name" value="L-THREONINE DEHYDRATASE CATABOLIC TDCB"/>
    <property type="match status" value="1"/>
</dbReference>
<dbReference type="GO" id="GO:0004794">
    <property type="term" value="F:threonine deaminase activity"/>
    <property type="evidence" value="ECO:0007669"/>
    <property type="project" value="UniProtKB-EC"/>
</dbReference>
<evidence type="ECO:0000259" key="6">
    <source>
        <dbReference type="PROSITE" id="PS51671"/>
    </source>
</evidence>
<dbReference type="FunFam" id="3.40.50.1100:FF:000007">
    <property type="entry name" value="L-threonine dehydratase catabolic TdcB"/>
    <property type="match status" value="1"/>
</dbReference>